<accession>A0ABR0QAT5</accession>
<name>A0ABR0QAT5_GOSAR</name>
<evidence type="ECO:0000313" key="1">
    <source>
        <dbReference type="EMBL" id="KAK5836440.1"/>
    </source>
</evidence>
<comment type="caution">
    <text evidence="1">The sequence shown here is derived from an EMBL/GenBank/DDBJ whole genome shotgun (WGS) entry which is preliminary data.</text>
</comment>
<dbReference type="Proteomes" id="UP001358586">
    <property type="component" value="Chromosome 4"/>
</dbReference>
<protein>
    <submittedName>
        <fullName evidence="1">Uncharacterized protein</fullName>
    </submittedName>
</protein>
<proteinExistence type="predicted"/>
<dbReference type="EMBL" id="JARKNE010000004">
    <property type="protein sequence ID" value="KAK5836440.1"/>
    <property type="molecule type" value="Genomic_DNA"/>
</dbReference>
<keyword evidence="2" id="KW-1185">Reference proteome</keyword>
<organism evidence="1 2">
    <name type="scientific">Gossypium arboreum</name>
    <name type="common">Tree cotton</name>
    <name type="synonym">Gossypium nanking</name>
    <dbReference type="NCBI Taxonomy" id="29729"/>
    <lineage>
        <taxon>Eukaryota</taxon>
        <taxon>Viridiplantae</taxon>
        <taxon>Streptophyta</taxon>
        <taxon>Embryophyta</taxon>
        <taxon>Tracheophyta</taxon>
        <taxon>Spermatophyta</taxon>
        <taxon>Magnoliopsida</taxon>
        <taxon>eudicotyledons</taxon>
        <taxon>Gunneridae</taxon>
        <taxon>Pentapetalae</taxon>
        <taxon>rosids</taxon>
        <taxon>malvids</taxon>
        <taxon>Malvales</taxon>
        <taxon>Malvaceae</taxon>
        <taxon>Malvoideae</taxon>
        <taxon>Gossypium</taxon>
    </lineage>
</organism>
<reference evidence="1 2" key="1">
    <citation type="submission" date="2023-03" db="EMBL/GenBank/DDBJ databases">
        <title>WGS of Gossypium arboreum.</title>
        <authorList>
            <person name="Yu D."/>
        </authorList>
    </citation>
    <scope>NUCLEOTIDE SEQUENCE [LARGE SCALE GENOMIC DNA]</scope>
    <source>
        <tissue evidence="1">Leaf</tissue>
    </source>
</reference>
<evidence type="ECO:0000313" key="2">
    <source>
        <dbReference type="Proteomes" id="UP001358586"/>
    </source>
</evidence>
<gene>
    <name evidence="1" type="ORF">PVK06_012228</name>
</gene>
<sequence length="183" mass="20576">MPYSASDVASVIPPSASIHTLVWCINTPMLNFLIVVCYNGDQVLRQIGCCQHIPDVPMHLGDDIHKIDKKGKNTKNWTLGIKKYITVWNTWLERRPRLESCLLDFILSMDYQQCFAPKYSGYSGERPRFAYISHIARSHLPAQVTYSAEMPKCMDQMSKTSGGMLFSPDVVGCLGRNKAASVT</sequence>